<evidence type="ECO:0000256" key="2">
    <source>
        <dbReference type="SAM" id="Phobius"/>
    </source>
</evidence>
<feature type="coiled-coil region" evidence="1">
    <location>
        <begin position="180"/>
        <end position="207"/>
    </location>
</feature>
<comment type="caution">
    <text evidence="3">The sequence shown here is derived from an EMBL/GenBank/DDBJ whole genome shotgun (WGS) entry which is preliminary data.</text>
</comment>
<dbReference type="Pfam" id="PF10112">
    <property type="entry name" value="Halogen_Hydrol"/>
    <property type="match status" value="1"/>
</dbReference>
<dbReference type="OrthoDB" id="2081028at2"/>
<dbReference type="EMBL" id="QWEI01000003">
    <property type="protein sequence ID" value="RHW37557.1"/>
    <property type="molecule type" value="Genomic_DNA"/>
</dbReference>
<keyword evidence="2" id="KW-0472">Membrane</keyword>
<dbReference type="Proteomes" id="UP000265692">
    <property type="component" value="Unassembled WGS sequence"/>
</dbReference>
<reference evidence="3 4" key="1">
    <citation type="submission" date="2018-08" db="EMBL/GenBank/DDBJ databases">
        <title>Lysinibacillus sp. YLB-03 draft genome sequence.</title>
        <authorList>
            <person name="Yu L."/>
        </authorList>
    </citation>
    <scope>NUCLEOTIDE SEQUENCE [LARGE SCALE GENOMIC DNA]</scope>
    <source>
        <strain evidence="3 4">YLB-03</strain>
    </source>
</reference>
<evidence type="ECO:0000256" key="1">
    <source>
        <dbReference type="SAM" id="Coils"/>
    </source>
</evidence>
<dbReference type="InterPro" id="IPR018770">
    <property type="entry name" value="ChloroindolylP_hydrolase"/>
</dbReference>
<evidence type="ECO:0000313" key="4">
    <source>
        <dbReference type="Proteomes" id="UP000265692"/>
    </source>
</evidence>
<name>A0A396SCW5_9BACL</name>
<keyword evidence="1" id="KW-0175">Coiled coil</keyword>
<dbReference type="RefSeq" id="WP_118875943.1">
    <property type="nucleotide sequence ID" value="NZ_QWEI01000003.1"/>
</dbReference>
<keyword evidence="4" id="KW-1185">Reference proteome</keyword>
<organism evidence="3 4">
    <name type="scientific">Ureibacillus yapensis</name>
    <dbReference type="NCBI Taxonomy" id="2304605"/>
    <lineage>
        <taxon>Bacteria</taxon>
        <taxon>Bacillati</taxon>
        <taxon>Bacillota</taxon>
        <taxon>Bacilli</taxon>
        <taxon>Bacillales</taxon>
        <taxon>Caryophanaceae</taxon>
        <taxon>Ureibacillus</taxon>
    </lineage>
</organism>
<keyword evidence="2" id="KW-0812">Transmembrane</keyword>
<sequence length="214" mass="24596">MLGAANLFTRHALNFLATFTLLVISGLNFDLGFLFVPIAIGVYFISNVTIKAIQKKKKTKELGLTRSEYRHIEAQIKLAKNHIQSLSQQFIRVRSVRSFKLLNEMLKLSKRIVGIVHRDPHKFYSVEDFFYSHLPSAVELTKNYTTLSQSQVKDTEIHLALEDTRKALKGLHGTMEEDLKSALSSDLENLRMELDFVKLENDKKRQQIEFRGGK</sequence>
<gene>
    <name evidence="3" type="ORF">D1B33_08485</name>
</gene>
<dbReference type="GO" id="GO:0016787">
    <property type="term" value="F:hydrolase activity"/>
    <property type="evidence" value="ECO:0007669"/>
    <property type="project" value="UniProtKB-KW"/>
</dbReference>
<proteinExistence type="predicted"/>
<evidence type="ECO:0000313" key="3">
    <source>
        <dbReference type="EMBL" id="RHW37557.1"/>
    </source>
</evidence>
<accession>A0A396SCW5</accession>
<keyword evidence="3" id="KW-0378">Hydrolase</keyword>
<protein>
    <submittedName>
        <fullName evidence="3">5-bromo-4-chloroindolyl phosphate hydrolase</fullName>
    </submittedName>
</protein>
<feature type="transmembrane region" description="Helical" evidence="2">
    <location>
        <begin position="12"/>
        <end position="29"/>
    </location>
</feature>
<dbReference type="AlphaFoldDB" id="A0A396SCW5"/>
<feature type="transmembrane region" description="Helical" evidence="2">
    <location>
        <begin position="35"/>
        <end position="53"/>
    </location>
</feature>
<keyword evidence="2" id="KW-1133">Transmembrane helix</keyword>